<dbReference type="Gene3D" id="3.40.605.10">
    <property type="entry name" value="Aldehyde Dehydrogenase, Chain A, domain 1"/>
    <property type="match status" value="1"/>
</dbReference>
<evidence type="ECO:0000313" key="3">
    <source>
        <dbReference type="EMBL" id="NSB17162.1"/>
    </source>
</evidence>
<dbReference type="InterPro" id="IPR016161">
    <property type="entry name" value="Ald_DH/histidinol_DH"/>
</dbReference>
<dbReference type="InterPro" id="IPR016162">
    <property type="entry name" value="Ald_DH_N"/>
</dbReference>
<protein>
    <recommendedName>
        <fullName evidence="2">Aldehyde dehydrogenase domain-containing protein</fullName>
    </recommendedName>
</protein>
<dbReference type="GO" id="GO:0016491">
    <property type="term" value="F:oxidoreductase activity"/>
    <property type="evidence" value="ECO:0007669"/>
    <property type="project" value="UniProtKB-KW"/>
</dbReference>
<sequence>MNINAIFAGKKFISSTKTEVKDLKNQIVAEMDNVPSVLVYQIRRNLLKTESQGRSVIAKCLKKATNIFLNEEVDGVTCTEYVKLVHTVTGLPLKSVYKNVLQLVKEIDSLPSDITEEVPKGAHMLEDVNNLRDGNIYWIPKGRILSVIAPGNNPLVHRSWLEALAAGYKILLRPSQKDPFTPYRLIKSLLMAGLSEDMVAFLPGTHNIVNAIVDAGDFSLVFGNKATIDRYNNLKNMILRGPGYSRLYWDDSATLSYEKCAQIIYNSVIDDGGAKCTNISGIIYDSANKYHMEAAIERIAKVDYCGWLDEQGELPLFPTSVAVKFVDYIKQLTSSKLVDSDLFQLNHAIIDLGNGISSIKPIVFRISDFTKEFFDYELPFPTCWVYELKNKINVNLLKNTLLLKLLSTDKNLVYNCMIEPTIKKVITNHDSFDLIKGNKPHDGFLLQRLFFAKSII</sequence>
<dbReference type="SUPFAM" id="SSF53720">
    <property type="entry name" value="ALDH-like"/>
    <property type="match status" value="1"/>
</dbReference>
<keyword evidence="1" id="KW-0560">Oxidoreductase</keyword>
<evidence type="ECO:0000313" key="4">
    <source>
        <dbReference type="Proteomes" id="UP000822184"/>
    </source>
</evidence>
<dbReference type="Pfam" id="PF00171">
    <property type="entry name" value="Aldedh"/>
    <property type="match status" value="1"/>
</dbReference>
<dbReference type="InterPro" id="IPR015590">
    <property type="entry name" value="Aldehyde_DH_dom"/>
</dbReference>
<accession>A0AAE5LSH7</accession>
<feature type="domain" description="Aldehyde dehydrogenase" evidence="2">
    <location>
        <begin position="82"/>
        <end position="330"/>
    </location>
</feature>
<gene>
    <name evidence="3" type="ORF">BCD95_005421</name>
</gene>
<evidence type="ECO:0000256" key="1">
    <source>
        <dbReference type="ARBA" id="ARBA00023002"/>
    </source>
</evidence>
<organism evidence="3 4">
    <name type="scientific">Clostridium beijerinckii</name>
    <name type="common">Clostridium MP</name>
    <dbReference type="NCBI Taxonomy" id="1520"/>
    <lineage>
        <taxon>Bacteria</taxon>
        <taxon>Bacillati</taxon>
        <taxon>Bacillota</taxon>
        <taxon>Clostridia</taxon>
        <taxon>Eubacteriales</taxon>
        <taxon>Clostridiaceae</taxon>
        <taxon>Clostridium</taxon>
    </lineage>
</organism>
<dbReference type="AlphaFoldDB" id="A0AAE5LSH7"/>
<dbReference type="RefSeq" id="WP_023976602.1">
    <property type="nucleotide sequence ID" value="NZ_JABTDW010000001.1"/>
</dbReference>
<proteinExistence type="predicted"/>
<reference evidence="3" key="1">
    <citation type="submission" date="2020-06" db="EMBL/GenBank/DDBJ databases">
        <title>Genomic insights into acetone-butanol-ethanol (ABE) fermentation by sequencing solventogenic clostridia strains.</title>
        <authorList>
            <person name="Brown S."/>
        </authorList>
    </citation>
    <scope>NUCLEOTIDE SEQUENCE</scope>
    <source>
        <strain evidence="3">DJ123</strain>
    </source>
</reference>
<comment type="caution">
    <text evidence="3">The sequence shown here is derived from an EMBL/GenBank/DDBJ whole genome shotgun (WGS) entry which is preliminary data.</text>
</comment>
<name>A0AAE5LSH7_CLOBE</name>
<evidence type="ECO:0000259" key="2">
    <source>
        <dbReference type="Pfam" id="PF00171"/>
    </source>
</evidence>
<dbReference type="EMBL" id="JABTDW010000001">
    <property type="protein sequence ID" value="NSB17162.1"/>
    <property type="molecule type" value="Genomic_DNA"/>
</dbReference>
<dbReference type="Proteomes" id="UP000822184">
    <property type="component" value="Unassembled WGS sequence"/>
</dbReference>